<dbReference type="PANTHER" id="PTHR10513">
    <property type="entry name" value="DEOXYNUCLEOSIDE KINASE"/>
    <property type="match status" value="1"/>
</dbReference>
<dbReference type="InterPro" id="IPR031314">
    <property type="entry name" value="DNK_dom"/>
</dbReference>
<gene>
    <name evidence="16" type="ORF">PHAECO_LOCUS7610</name>
</gene>
<keyword evidence="8 13" id="KW-0679">Respiratory chain</keyword>
<evidence type="ECO:0000256" key="2">
    <source>
        <dbReference type="ARBA" id="ARBA00003195"/>
    </source>
</evidence>
<dbReference type="InterPro" id="IPR050566">
    <property type="entry name" value="Deoxyribonucleoside_kinase"/>
</dbReference>
<reference evidence="16" key="1">
    <citation type="submission" date="2022-01" db="EMBL/GenBank/DDBJ databases">
        <authorList>
            <person name="King R."/>
        </authorList>
    </citation>
    <scope>NUCLEOTIDE SEQUENCE</scope>
</reference>
<evidence type="ECO:0000313" key="17">
    <source>
        <dbReference type="Proteomes" id="UP001153737"/>
    </source>
</evidence>
<feature type="domain" description="Deoxynucleoside kinase" evidence="15">
    <location>
        <begin position="78"/>
        <end position="309"/>
    </location>
</feature>
<evidence type="ECO:0000256" key="12">
    <source>
        <dbReference type="ARBA" id="ARBA00023128"/>
    </source>
</evidence>
<comment type="subcellular location">
    <subcellularLocation>
        <location evidence="3 13">Mitochondrion matrix</location>
    </subcellularLocation>
</comment>
<evidence type="ECO:0000256" key="8">
    <source>
        <dbReference type="ARBA" id="ARBA00022660"/>
    </source>
</evidence>
<dbReference type="Proteomes" id="UP001153737">
    <property type="component" value="Chromosome 3"/>
</dbReference>
<comment type="cofactor">
    <cofactor evidence="1 13">
        <name>FAD</name>
        <dbReference type="ChEBI" id="CHEBI:57692"/>
    </cofactor>
</comment>
<dbReference type="AlphaFoldDB" id="A0A9N9X2Y8"/>
<name>A0A9N9X2Y8_PHACE</name>
<sequence>MILLRSSRQFLCNSGRKLLKENNNVTLVRTITSRTTRSGEDSHPPKPKPWPYKEKGYNLFSYLYDKTTSRLDENSKIIVVEGPVASGKSKFAKQLANEFEMLYLPEANLDMMYINSYGFDLRKLDAQLPDSCKSFDVMDFLRNPKHGHAAKFQIEQYMVKLSQYIDALAHVLSTGQGVVLDRCVYSDFVFAEAMYSQGYISKPAYRKYYEFRDNTIDELLRPHLVIYLDVPVPTILENIKKRAISYEKNSSVLTPQYLGVMEKKYKQNYLKEISKHAELLVYDWSDEGDVEVVVEDIERIDFNRHDDQDPHLKDWVYRLEEEWGCIRHLYADKKHRIMNIPIPCFEVPELCIDALEADVFHKVMAEAPGEQYMEGYNAHLGDSGLLFRSKAPHRHTLPMIERRTMK</sequence>
<evidence type="ECO:0000256" key="10">
    <source>
        <dbReference type="ARBA" id="ARBA00022946"/>
    </source>
</evidence>
<evidence type="ECO:0000256" key="9">
    <source>
        <dbReference type="ARBA" id="ARBA00022827"/>
    </source>
</evidence>
<dbReference type="OrthoDB" id="17400at2759"/>
<dbReference type="GO" id="GO:0006120">
    <property type="term" value="P:mitochondrial electron transport, NADH to ubiquinone"/>
    <property type="evidence" value="ECO:0007669"/>
    <property type="project" value="InterPro"/>
</dbReference>
<protein>
    <recommendedName>
        <fullName evidence="5 13">NADH dehydrogenase [ubiquinone] 1 alpha subcomplex subunit 10, mitochondrial</fullName>
    </recommendedName>
</protein>
<keyword evidence="9 13" id="KW-0274">FAD</keyword>
<dbReference type="EMBL" id="OU896709">
    <property type="protein sequence ID" value="CAG9819656.1"/>
    <property type="molecule type" value="Genomic_DNA"/>
</dbReference>
<evidence type="ECO:0000256" key="6">
    <source>
        <dbReference type="ARBA" id="ARBA00022448"/>
    </source>
</evidence>
<evidence type="ECO:0000256" key="14">
    <source>
        <dbReference type="SAM" id="MobiDB-lite"/>
    </source>
</evidence>
<reference evidence="16" key="2">
    <citation type="submission" date="2022-10" db="EMBL/GenBank/DDBJ databases">
        <authorList>
            <consortium name="ENA_rothamsted_submissions"/>
            <consortium name="culmorum"/>
            <person name="King R."/>
        </authorList>
    </citation>
    <scope>NUCLEOTIDE SEQUENCE</scope>
</reference>
<dbReference type="FunFam" id="3.40.50.300:FF:001768">
    <property type="entry name" value="NADH dehydrogenase [ubiquinone] 1 alpha subcomplex subunit 10, mitochondrial"/>
    <property type="match status" value="1"/>
</dbReference>
<keyword evidence="10" id="KW-0809">Transit peptide</keyword>
<dbReference type="InterPro" id="IPR027417">
    <property type="entry name" value="P-loop_NTPase"/>
</dbReference>
<evidence type="ECO:0000313" key="16">
    <source>
        <dbReference type="EMBL" id="CAG9819656.1"/>
    </source>
</evidence>
<evidence type="ECO:0000256" key="7">
    <source>
        <dbReference type="ARBA" id="ARBA00022630"/>
    </source>
</evidence>
<dbReference type="PANTHER" id="PTHR10513:SF15">
    <property type="entry name" value="NADH DEHYDROGENASE [UBIQUINONE] 1 ALPHA SUBCOMPLEX SUBUNIT 10, MITOCHONDRIAL"/>
    <property type="match status" value="1"/>
</dbReference>
<evidence type="ECO:0000256" key="3">
    <source>
        <dbReference type="ARBA" id="ARBA00004305"/>
    </source>
</evidence>
<proteinExistence type="inferred from homology"/>
<keyword evidence="17" id="KW-1185">Reference proteome</keyword>
<evidence type="ECO:0000256" key="13">
    <source>
        <dbReference type="PIRNR" id="PIRNR000543"/>
    </source>
</evidence>
<evidence type="ECO:0000259" key="15">
    <source>
        <dbReference type="Pfam" id="PF01712"/>
    </source>
</evidence>
<evidence type="ECO:0000256" key="4">
    <source>
        <dbReference type="ARBA" id="ARBA00008606"/>
    </source>
</evidence>
<dbReference type="Gene3D" id="3.40.50.300">
    <property type="entry name" value="P-loop containing nucleotide triphosphate hydrolases"/>
    <property type="match status" value="1"/>
</dbReference>
<dbReference type="GO" id="GO:0005759">
    <property type="term" value="C:mitochondrial matrix"/>
    <property type="evidence" value="ECO:0007669"/>
    <property type="project" value="UniProtKB-SubCell"/>
</dbReference>
<evidence type="ECO:0000256" key="1">
    <source>
        <dbReference type="ARBA" id="ARBA00001974"/>
    </source>
</evidence>
<evidence type="ECO:0000256" key="11">
    <source>
        <dbReference type="ARBA" id="ARBA00022982"/>
    </source>
</evidence>
<organism evidence="16 17">
    <name type="scientific">Phaedon cochleariae</name>
    <name type="common">Mustard beetle</name>
    <dbReference type="NCBI Taxonomy" id="80249"/>
    <lineage>
        <taxon>Eukaryota</taxon>
        <taxon>Metazoa</taxon>
        <taxon>Ecdysozoa</taxon>
        <taxon>Arthropoda</taxon>
        <taxon>Hexapoda</taxon>
        <taxon>Insecta</taxon>
        <taxon>Pterygota</taxon>
        <taxon>Neoptera</taxon>
        <taxon>Endopterygota</taxon>
        <taxon>Coleoptera</taxon>
        <taxon>Polyphaga</taxon>
        <taxon>Cucujiformia</taxon>
        <taxon>Chrysomeloidea</taxon>
        <taxon>Chrysomelidae</taxon>
        <taxon>Chrysomelinae</taxon>
        <taxon>Chrysomelini</taxon>
        <taxon>Phaedon</taxon>
    </lineage>
</organism>
<dbReference type="SUPFAM" id="SSF52540">
    <property type="entry name" value="P-loop containing nucleoside triphosphate hydrolases"/>
    <property type="match status" value="1"/>
</dbReference>
<feature type="region of interest" description="Disordered" evidence="14">
    <location>
        <begin position="31"/>
        <end position="50"/>
    </location>
</feature>
<dbReference type="InterPro" id="IPR015828">
    <property type="entry name" value="NDUFA10"/>
</dbReference>
<comment type="function">
    <text evidence="2 13">Accessory subunit of the mitochondrial membrane respiratory chain NADH dehydrogenase (Complex I), that is believed not to be involved in catalysis. Complex I functions in the transfer of electrons from NADH to the respiratory chain. The immediate electron acceptor for the enzyme is believed to be ubiquinone.</text>
</comment>
<accession>A0A9N9X2Y8</accession>
<evidence type="ECO:0000256" key="5">
    <source>
        <dbReference type="ARBA" id="ARBA00017279"/>
    </source>
</evidence>
<comment type="similarity">
    <text evidence="4 13">Belongs to the complex I NDUFA10 subunit family.</text>
</comment>
<keyword evidence="11 13" id="KW-0249">Electron transport</keyword>
<dbReference type="PIRSF" id="PIRSF000543">
    <property type="entry name" value="NADH_UQ_42KD"/>
    <property type="match status" value="1"/>
</dbReference>
<dbReference type="Pfam" id="PF01712">
    <property type="entry name" value="dNK"/>
    <property type="match status" value="1"/>
</dbReference>
<keyword evidence="7 13" id="KW-0285">Flavoprotein</keyword>
<keyword evidence="6 13" id="KW-0813">Transport</keyword>
<keyword evidence="12 13" id="KW-0496">Mitochondrion</keyword>